<sequence>MYLCPLNYYVRDVSNSACRGDAVYPVTPGFSLIRPFAELFTCTSQSHSSRGQVHLQSAPMFATPSSLTNAQNVEILMGLVAEVLLYGIYMPLFSVCTWIMISRKEAPKWKLIAPLIVMFILSTTHIAVALYSFIESFMPPSNPKDHSYHDHQIFSTVVAAYGLYNMLNFIGDGIVIYRCYVICNSFKVVVLPIVLHLASTVMGIYSTASFERNSSPATTTGKFGLIGYCLSLVLNVACTGLIAHRIWTSTRMISPLVGSQRAAKCYEVLGIIIESAALYIVAMVVLIGTYVAHTPGASQLAFQIVVQIVCIVPTLMLVRAGLSQKLRDDWDATRSRIAATQVREQWPMDRQSRSMLVENSDERGTRVERDARTNRMFWCA</sequence>
<dbReference type="HOGENOM" id="CLU_044614_3_1_1"/>
<dbReference type="InParanoid" id="A0A067MI83"/>
<keyword evidence="1" id="KW-0812">Transmembrane</keyword>
<protein>
    <submittedName>
        <fullName evidence="2">Uncharacterized protein</fullName>
    </submittedName>
</protein>
<keyword evidence="1" id="KW-0472">Membrane</keyword>
<keyword evidence="3" id="KW-1185">Reference proteome</keyword>
<feature type="transmembrane region" description="Helical" evidence="1">
    <location>
        <begin position="225"/>
        <end position="247"/>
    </location>
</feature>
<proteinExistence type="predicted"/>
<dbReference type="STRING" id="930990.A0A067MI83"/>
<keyword evidence="1" id="KW-1133">Transmembrane helix</keyword>
<reference evidence="3" key="1">
    <citation type="journal article" date="2014" name="Proc. Natl. Acad. Sci. U.S.A.">
        <title>Extensive sampling of basidiomycete genomes demonstrates inadequacy of the white-rot/brown-rot paradigm for wood decay fungi.</title>
        <authorList>
            <person name="Riley R."/>
            <person name="Salamov A.A."/>
            <person name="Brown D.W."/>
            <person name="Nagy L.G."/>
            <person name="Floudas D."/>
            <person name="Held B.W."/>
            <person name="Levasseur A."/>
            <person name="Lombard V."/>
            <person name="Morin E."/>
            <person name="Otillar R."/>
            <person name="Lindquist E.A."/>
            <person name="Sun H."/>
            <person name="LaButti K.M."/>
            <person name="Schmutz J."/>
            <person name="Jabbour D."/>
            <person name="Luo H."/>
            <person name="Baker S.E."/>
            <person name="Pisabarro A.G."/>
            <person name="Walton J.D."/>
            <person name="Blanchette R.A."/>
            <person name="Henrissat B."/>
            <person name="Martin F."/>
            <person name="Cullen D."/>
            <person name="Hibbett D.S."/>
            <person name="Grigoriev I.V."/>
        </authorList>
    </citation>
    <scope>NUCLEOTIDE SEQUENCE [LARGE SCALE GENOMIC DNA]</scope>
    <source>
        <strain evidence="3">FD-172 SS1</strain>
    </source>
</reference>
<gene>
    <name evidence="2" type="ORF">BOTBODRAFT_350707</name>
</gene>
<feature type="transmembrane region" description="Helical" evidence="1">
    <location>
        <begin position="75"/>
        <end position="99"/>
    </location>
</feature>
<dbReference type="AlphaFoldDB" id="A0A067MI83"/>
<name>A0A067MI83_BOTB1</name>
<dbReference type="Proteomes" id="UP000027195">
    <property type="component" value="Unassembled WGS sequence"/>
</dbReference>
<organism evidence="2 3">
    <name type="scientific">Botryobasidium botryosum (strain FD-172 SS1)</name>
    <dbReference type="NCBI Taxonomy" id="930990"/>
    <lineage>
        <taxon>Eukaryota</taxon>
        <taxon>Fungi</taxon>
        <taxon>Dikarya</taxon>
        <taxon>Basidiomycota</taxon>
        <taxon>Agaricomycotina</taxon>
        <taxon>Agaricomycetes</taxon>
        <taxon>Cantharellales</taxon>
        <taxon>Botryobasidiaceae</taxon>
        <taxon>Botryobasidium</taxon>
    </lineage>
</organism>
<feature type="transmembrane region" description="Helical" evidence="1">
    <location>
        <begin position="297"/>
        <end position="318"/>
    </location>
</feature>
<dbReference type="EMBL" id="KL198038">
    <property type="protein sequence ID" value="KDQ14410.1"/>
    <property type="molecule type" value="Genomic_DNA"/>
</dbReference>
<evidence type="ECO:0000313" key="3">
    <source>
        <dbReference type="Proteomes" id="UP000027195"/>
    </source>
</evidence>
<feature type="transmembrane region" description="Helical" evidence="1">
    <location>
        <begin position="268"/>
        <end position="291"/>
    </location>
</feature>
<feature type="transmembrane region" description="Helical" evidence="1">
    <location>
        <begin position="153"/>
        <end position="176"/>
    </location>
</feature>
<feature type="transmembrane region" description="Helical" evidence="1">
    <location>
        <begin position="188"/>
        <end position="205"/>
    </location>
</feature>
<dbReference type="OrthoDB" id="3039972at2759"/>
<evidence type="ECO:0000313" key="2">
    <source>
        <dbReference type="EMBL" id="KDQ14410.1"/>
    </source>
</evidence>
<feature type="transmembrane region" description="Helical" evidence="1">
    <location>
        <begin position="111"/>
        <end position="133"/>
    </location>
</feature>
<accession>A0A067MI83</accession>
<evidence type="ECO:0000256" key="1">
    <source>
        <dbReference type="SAM" id="Phobius"/>
    </source>
</evidence>